<comment type="caution">
    <text evidence="1">The sequence shown here is derived from an EMBL/GenBank/DDBJ whole genome shotgun (WGS) entry which is preliminary data.</text>
</comment>
<name>A0AC61KZT8_9EURY</name>
<dbReference type="Proteomes" id="UP000248329">
    <property type="component" value="Unassembled WGS sequence"/>
</dbReference>
<reference evidence="1" key="1">
    <citation type="submission" date="2018-01" db="EMBL/GenBank/DDBJ databases">
        <authorList>
            <person name="Krukenberg V."/>
        </authorList>
    </citation>
    <scope>NUCLEOTIDE SEQUENCE</scope>
    <source>
        <strain evidence="1">E20ANME2</strain>
    </source>
</reference>
<dbReference type="EMBL" id="PQXF01000041">
    <property type="protein sequence ID" value="PXF58166.1"/>
    <property type="molecule type" value="Genomic_DNA"/>
</dbReference>
<accession>A0AC61KZT8</accession>
<sequence length="72" mass="8655">MIDRVLWGGLINQYIKKDEEMYDMIDMLSEEYIDGSCSDTTFNKQDMRNESAYQTIADIFIKVYRGDFYFRL</sequence>
<evidence type="ECO:0000313" key="2">
    <source>
        <dbReference type="Proteomes" id="UP000248329"/>
    </source>
</evidence>
<protein>
    <submittedName>
        <fullName evidence="1">Uncharacterized protein</fullName>
    </submittedName>
</protein>
<gene>
    <name evidence="1" type="ORF">C4B59_13785</name>
</gene>
<proteinExistence type="predicted"/>
<evidence type="ECO:0000313" key="1">
    <source>
        <dbReference type="EMBL" id="PXF58166.1"/>
    </source>
</evidence>
<organism evidence="1 2">
    <name type="scientific">Candidatus Methanogaster sp</name>
    <dbReference type="NCBI Taxonomy" id="3386292"/>
    <lineage>
        <taxon>Archaea</taxon>
        <taxon>Methanobacteriati</taxon>
        <taxon>Methanobacteriota</taxon>
        <taxon>Stenosarchaea group</taxon>
        <taxon>Methanomicrobia</taxon>
        <taxon>Methanosarcinales</taxon>
        <taxon>ANME-2 cluster</taxon>
        <taxon>Candidatus Methanogasteraceae</taxon>
        <taxon>Candidatus Methanogaster</taxon>
    </lineage>
</organism>